<keyword evidence="1" id="KW-0472">Membrane</keyword>
<evidence type="ECO:0008006" key="4">
    <source>
        <dbReference type="Google" id="ProtNLM"/>
    </source>
</evidence>
<keyword evidence="1" id="KW-0812">Transmembrane</keyword>
<evidence type="ECO:0000313" key="3">
    <source>
        <dbReference type="Proteomes" id="UP000179935"/>
    </source>
</evidence>
<evidence type="ECO:0000313" key="2">
    <source>
        <dbReference type="EMBL" id="OIJ86682.1"/>
    </source>
</evidence>
<dbReference type="AlphaFoldDB" id="A0A1S2NZJ5"/>
<dbReference type="InterPro" id="IPR039708">
    <property type="entry name" value="MT1774/Rv1733c-like"/>
</dbReference>
<feature type="transmembrane region" description="Helical" evidence="1">
    <location>
        <begin position="158"/>
        <end position="180"/>
    </location>
</feature>
<organism evidence="2 3">
    <name type="scientific">Streptomyces colonosanans</name>
    <dbReference type="NCBI Taxonomy" id="1428652"/>
    <lineage>
        <taxon>Bacteria</taxon>
        <taxon>Bacillati</taxon>
        <taxon>Actinomycetota</taxon>
        <taxon>Actinomycetes</taxon>
        <taxon>Kitasatosporales</taxon>
        <taxon>Streptomycetaceae</taxon>
        <taxon>Streptomyces</taxon>
    </lineage>
</organism>
<proteinExistence type="predicted"/>
<dbReference type="PANTHER" id="PTHR42305:SF1">
    <property type="entry name" value="MEMBRANE PROTEIN RV1733C-RELATED"/>
    <property type="match status" value="1"/>
</dbReference>
<feature type="transmembrane region" description="Helical" evidence="1">
    <location>
        <begin position="34"/>
        <end position="58"/>
    </location>
</feature>
<dbReference type="EMBL" id="MLYP01000072">
    <property type="protein sequence ID" value="OIJ86682.1"/>
    <property type="molecule type" value="Genomic_DNA"/>
</dbReference>
<keyword evidence="1" id="KW-1133">Transmembrane helix</keyword>
<dbReference type="RefSeq" id="WP_071368847.1">
    <property type="nucleotide sequence ID" value="NZ_MLYP01000072.1"/>
</dbReference>
<dbReference type="OrthoDB" id="4322330at2"/>
<name>A0A1S2NZJ5_9ACTN</name>
<dbReference type="STRING" id="1428652.BIV24_25825"/>
<accession>A0A1S2NZJ5</accession>
<comment type="caution">
    <text evidence="2">The sequence shown here is derived from an EMBL/GenBank/DDBJ whole genome shotgun (WGS) entry which is preliminary data.</text>
</comment>
<sequence>MAGEIPQAQPPPEVPSRVLWWRFRRNPLRRPTDLLQGWIGLGLLLATVVGTPTATLLAGHAAYRNLQQTAEHDSRTRHRTTAVLEHDAPRHPEPGSDEAKNAVYPVAVRYTDLDGRARAAKADAEPGLPAGSRIHVWVDGDGTLTEPPMTAHQIRDRAIGWALLTAMATALTGGGAYAALRHRLERRNLADWDTAWAETAPRWTTSM</sequence>
<dbReference type="Proteomes" id="UP000179935">
    <property type="component" value="Unassembled WGS sequence"/>
</dbReference>
<reference evidence="2 3" key="1">
    <citation type="submission" date="2016-10" db="EMBL/GenBank/DDBJ databases">
        <title>Genome sequence of Streptomyces sp. MUSC 93.</title>
        <authorList>
            <person name="Lee L.-H."/>
            <person name="Ser H.-L."/>
            <person name="Law J.W.-F."/>
        </authorList>
    </citation>
    <scope>NUCLEOTIDE SEQUENCE [LARGE SCALE GENOMIC DNA]</scope>
    <source>
        <strain evidence="2 3">MUSC 93</strain>
    </source>
</reference>
<protein>
    <recommendedName>
        <fullName evidence="4">Proline rich protein membrane protein</fullName>
    </recommendedName>
</protein>
<evidence type="ECO:0000256" key="1">
    <source>
        <dbReference type="SAM" id="Phobius"/>
    </source>
</evidence>
<gene>
    <name evidence="2" type="ORF">BIV24_25825</name>
</gene>
<dbReference type="PANTHER" id="PTHR42305">
    <property type="entry name" value="MEMBRANE PROTEIN RV1733C-RELATED"/>
    <property type="match status" value="1"/>
</dbReference>
<keyword evidence="3" id="KW-1185">Reference proteome</keyword>